<keyword evidence="2 3" id="KW-0378">Hydrolase</keyword>
<evidence type="ECO:0000256" key="2">
    <source>
        <dbReference type="HAMAP-Rule" id="MF_00163"/>
    </source>
</evidence>
<dbReference type="OrthoDB" id="9804313at2"/>
<comment type="function">
    <text evidence="2">Removes the formyl group from the N-terminal Met of newly synthesized proteins. Requires at least a dipeptide for an efficient rate of reaction. N-terminal L-methionine is a prerequisite for activity but the enzyme has broad specificity at other positions.</text>
</comment>
<dbReference type="PRINTS" id="PR01576">
    <property type="entry name" value="PDEFORMYLASE"/>
</dbReference>
<dbReference type="InterPro" id="IPR023635">
    <property type="entry name" value="Peptide_deformylase"/>
</dbReference>
<dbReference type="RefSeq" id="WP_115332195.1">
    <property type="nucleotide sequence ID" value="NZ_CAAAHP010000003.1"/>
</dbReference>
<feature type="binding site" evidence="2">
    <location>
        <position position="133"/>
    </location>
    <ligand>
        <name>Fe cation</name>
        <dbReference type="ChEBI" id="CHEBI:24875"/>
    </ligand>
</feature>
<feature type="active site" evidence="2">
    <location>
        <position position="134"/>
    </location>
</feature>
<protein>
    <recommendedName>
        <fullName evidence="2">Peptide deformylase</fullName>
        <shortName evidence="2">PDF</shortName>
        <ecNumber evidence="2">3.5.1.88</ecNumber>
    </recommendedName>
    <alternativeName>
        <fullName evidence="2">Polypeptide deformylase</fullName>
    </alternativeName>
</protein>
<dbReference type="Gene3D" id="3.90.45.10">
    <property type="entry name" value="Peptide deformylase"/>
    <property type="match status" value="1"/>
</dbReference>
<dbReference type="CDD" id="cd00487">
    <property type="entry name" value="Pep_deformylase"/>
    <property type="match status" value="1"/>
</dbReference>
<dbReference type="SUPFAM" id="SSF56420">
    <property type="entry name" value="Peptide deformylase"/>
    <property type="match status" value="1"/>
</dbReference>
<keyword evidence="2" id="KW-0648">Protein biosynthesis</keyword>
<dbReference type="HAMAP" id="MF_00163">
    <property type="entry name" value="Pep_deformylase"/>
    <property type="match status" value="1"/>
</dbReference>
<dbReference type="InterPro" id="IPR036821">
    <property type="entry name" value="Peptide_deformylase_sf"/>
</dbReference>
<dbReference type="PIRSF" id="PIRSF004749">
    <property type="entry name" value="Pep_def"/>
    <property type="match status" value="1"/>
</dbReference>
<dbReference type="Proteomes" id="UP000254794">
    <property type="component" value="Unassembled WGS sequence"/>
</dbReference>
<dbReference type="PANTHER" id="PTHR10458:SF22">
    <property type="entry name" value="PEPTIDE DEFORMYLASE"/>
    <property type="match status" value="1"/>
</dbReference>
<keyword evidence="2" id="KW-0479">Metal-binding</keyword>
<proteinExistence type="inferred from homology"/>
<evidence type="ECO:0000313" key="3">
    <source>
        <dbReference type="EMBL" id="STX52663.1"/>
    </source>
</evidence>
<sequence length="171" mass="19290">MAIRKILYLPEACLRQVAKPVEKFDERLHELIEDMFETMYAADGVGLAAPQIGVSLRLSVIDIIGDKKEQLVLANPEIIASEGVAEYQEGCLSVPGAYDTVKRAKKVTIRAQDRFGEFYEMSGEGVLGECFQHEIDHLNGKLFVDLLSPLKRAMARRKLDKFKRHLQARSK</sequence>
<name>A0A378JQX9_9GAMM</name>
<comment type="catalytic activity">
    <reaction evidence="2">
        <text>N-terminal N-formyl-L-methionyl-[peptide] + H2O = N-terminal L-methionyl-[peptide] + formate</text>
        <dbReference type="Rhea" id="RHEA:24420"/>
        <dbReference type="Rhea" id="RHEA-COMP:10639"/>
        <dbReference type="Rhea" id="RHEA-COMP:10640"/>
        <dbReference type="ChEBI" id="CHEBI:15377"/>
        <dbReference type="ChEBI" id="CHEBI:15740"/>
        <dbReference type="ChEBI" id="CHEBI:49298"/>
        <dbReference type="ChEBI" id="CHEBI:64731"/>
        <dbReference type="EC" id="3.5.1.88"/>
    </reaction>
</comment>
<organism evidence="3 4">
    <name type="scientific">Legionella busanensis</name>
    <dbReference type="NCBI Taxonomy" id="190655"/>
    <lineage>
        <taxon>Bacteria</taxon>
        <taxon>Pseudomonadati</taxon>
        <taxon>Pseudomonadota</taxon>
        <taxon>Gammaproteobacteria</taxon>
        <taxon>Legionellales</taxon>
        <taxon>Legionellaceae</taxon>
        <taxon>Legionella</taxon>
    </lineage>
</organism>
<keyword evidence="2" id="KW-0408">Iron</keyword>
<accession>A0A378JQX9</accession>
<dbReference type="PANTHER" id="PTHR10458">
    <property type="entry name" value="PEPTIDE DEFORMYLASE"/>
    <property type="match status" value="1"/>
</dbReference>
<dbReference type="GO" id="GO:0006412">
    <property type="term" value="P:translation"/>
    <property type="evidence" value="ECO:0007669"/>
    <property type="project" value="UniProtKB-UniRule"/>
</dbReference>
<feature type="binding site" evidence="2">
    <location>
        <position position="91"/>
    </location>
    <ligand>
        <name>Fe cation</name>
        <dbReference type="ChEBI" id="CHEBI:24875"/>
    </ligand>
</feature>
<evidence type="ECO:0000313" key="4">
    <source>
        <dbReference type="Proteomes" id="UP000254794"/>
    </source>
</evidence>
<evidence type="ECO:0000256" key="1">
    <source>
        <dbReference type="ARBA" id="ARBA00010759"/>
    </source>
</evidence>
<reference evidence="3 4" key="1">
    <citation type="submission" date="2018-06" db="EMBL/GenBank/DDBJ databases">
        <authorList>
            <consortium name="Pathogen Informatics"/>
            <person name="Doyle S."/>
        </authorList>
    </citation>
    <scope>NUCLEOTIDE SEQUENCE [LARGE SCALE GENOMIC DNA]</scope>
    <source>
        <strain evidence="3 4">NCTC13316</strain>
    </source>
</reference>
<dbReference type="NCBIfam" id="NF001159">
    <property type="entry name" value="PRK00150.1-3"/>
    <property type="match status" value="1"/>
</dbReference>
<comment type="similarity">
    <text evidence="1 2">Belongs to the polypeptide deformylase family.</text>
</comment>
<dbReference type="Pfam" id="PF01327">
    <property type="entry name" value="Pep_deformylase"/>
    <property type="match status" value="1"/>
</dbReference>
<keyword evidence="4" id="KW-1185">Reference proteome</keyword>
<dbReference type="NCBIfam" id="TIGR00079">
    <property type="entry name" value="pept_deformyl"/>
    <property type="match status" value="1"/>
</dbReference>
<dbReference type="GO" id="GO:0042586">
    <property type="term" value="F:peptide deformylase activity"/>
    <property type="evidence" value="ECO:0007669"/>
    <property type="project" value="UniProtKB-UniRule"/>
</dbReference>
<gene>
    <name evidence="3" type="primary">def_3</name>
    <name evidence="2" type="synonym">def</name>
    <name evidence="3" type="ORF">NCTC13316_02785</name>
</gene>
<dbReference type="EC" id="3.5.1.88" evidence="2"/>
<dbReference type="GO" id="GO:0046872">
    <property type="term" value="F:metal ion binding"/>
    <property type="evidence" value="ECO:0007669"/>
    <property type="project" value="UniProtKB-KW"/>
</dbReference>
<comment type="cofactor">
    <cofactor evidence="2">
        <name>Fe(2+)</name>
        <dbReference type="ChEBI" id="CHEBI:29033"/>
    </cofactor>
    <text evidence="2">Binds 1 Fe(2+) ion.</text>
</comment>
<dbReference type="AlphaFoldDB" id="A0A378JQX9"/>
<dbReference type="EMBL" id="UGOD01000001">
    <property type="protein sequence ID" value="STX52663.1"/>
    <property type="molecule type" value="Genomic_DNA"/>
</dbReference>
<feature type="binding site" evidence="2">
    <location>
        <position position="137"/>
    </location>
    <ligand>
        <name>Fe cation</name>
        <dbReference type="ChEBI" id="CHEBI:24875"/>
    </ligand>
</feature>